<keyword evidence="3" id="KW-0227">DNA damage</keyword>
<dbReference type="SMART" id="SM00987">
    <property type="entry name" value="UreE_C"/>
    <property type="match status" value="1"/>
</dbReference>
<evidence type="ECO:0000256" key="4">
    <source>
        <dbReference type="ARBA" id="ARBA00022801"/>
    </source>
</evidence>
<evidence type="ECO:0000256" key="9">
    <source>
        <dbReference type="ARBA" id="ARBA00023887"/>
    </source>
</evidence>
<dbReference type="PANTHER" id="PTHR33693:SF3">
    <property type="entry name" value="TYPE-5 URACIL-DNA GLYCOSYLASE"/>
    <property type="match status" value="1"/>
</dbReference>
<dbReference type="CDD" id="cd10031">
    <property type="entry name" value="UDG-F5_TTUDGB_like"/>
    <property type="match status" value="1"/>
</dbReference>
<keyword evidence="5" id="KW-0408">Iron</keyword>
<dbReference type="GO" id="GO:0033958">
    <property type="term" value="F:DNA-deoxyinosine glycosylase activity"/>
    <property type="evidence" value="ECO:0007669"/>
    <property type="project" value="InterPro"/>
</dbReference>
<dbReference type="EMBL" id="AP023396">
    <property type="protein sequence ID" value="BCK53217.1"/>
    <property type="molecule type" value="Genomic_DNA"/>
</dbReference>
<dbReference type="GO" id="GO:0051539">
    <property type="term" value="F:4 iron, 4 sulfur cluster binding"/>
    <property type="evidence" value="ECO:0007669"/>
    <property type="project" value="UniProtKB-KW"/>
</dbReference>
<dbReference type="Pfam" id="PF03167">
    <property type="entry name" value="UDG"/>
    <property type="match status" value="1"/>
</dbReference>
<evidence type="ECO:0000256" key="1">
    <source>
        <dbReference type="ARBA" id="ARBA00022485"/>
    </source>
</evidence>
<sequence length="233" mass="25470">MYRTLPEMDAALADCRACPRLVAWREQVARDKRAAFRDETYWGRPVPGFGPADARLLLVGLAPAAHGGNRTGRMFTGDRSGDVLFAAMHAVGLATQPTATHLGDGLRLLDTRVTAPVHCAPPENKPTPDERDRCRHWLVTELELLAPTLRAIVALGAWGWQALLPALSAAGWEVPRLKFGHGVRYPIAAARPGRAPLELFGSYHVSQRNTFTGRLTPEMLKSVLTQAISAARR</sequence>
<dbReference type="SMART" id="SM00986">
    <property type="entry name" value="UDG"/>
    <property type="match status" value="1"/>
</dbReference>
<organism evidence="11 12">
    <name type="scientific">Nocardia wallacei</name>
    <dbReference type="NCBI Taxonomy" id="480035"/>
    <lineage>
        <taxon>Bacteria</taxon>
        <taxon>Bacillati</taxon>
        <taxon>Actinomycetota</taxon>
        <taxon>Actinomycetes</taxon>
        <taxon>Mycobacteriales</taxon>
        <taxon>Nocardiaceae</taxon>
        <taxon>Nocardia</taxon>
    </lineage>
</organism>
<comment type="similarity">
    <text evidence="8">Belongs to the uracil-DNA glycosylase (UDG) superfamily. Type 5 (UDGb) family.</text>
</comment>
<dbReference type="Proteomes" id="UP000516173">
    <property type="component" value="Chromosome"/>
</dbReference>
<evidence type="ECO:0000256" key="6">
    <source>
        <dbReference type="ARBA" id="ARBA00023014"/>
    </source>
</evidence>
<evidence type="ECO:0000256" key="5">
    <source>
        <dbReference type="ARBA" id="ARBA00023004"/>
    </source>
</evidence>
<dbReference type="Gene3D" id="3.40.470.10">
    <property type="entry name" value="Uracil-DNA glycosylase-like domain"/>
    <property type="match status" value="1"/>
</dbReference>
<accession>A0A7G1KD98</accession>
<keyword evidence="1" id="KW-0004">4Fe-4S</keyword>
<dbReference type="GeneID" id="80345600"/>
<dbReference type="GO" id="GO:0006284">
    <property type="term" value="P:base-excision repair"/>
    <property type="evidence" value="ECO:0007669"/>
    <property type="project" value="InterPro"/>
</dbReference>
<evidence type="ECO:0000256" key="2">
    <source>
        <dbReference type="ARBA" id="ARBA00022723"/>
    </source>
</evidence>
<protein>
    <recommendedName>
        <fullName evidence="9">Type-5 uracil-DNA glycosylase</fullName>
    </recommendedName>
</protein>
<proteinExistence type="inferred from homology"/>
<keyword evidence="6" id="KW-0411">Iron-sulfur</keyword>
<keyword evidence="7" id="KW-0234">DNA repair</keyword>
<dbReference type="GO" id="GO:0004844">
    <property type="term" value="F:uracil DNA N-glycosylase activity"/>
    <property type="evidence" value="ECO:0007669"/>
    <property type="project" value="InterPro"/>
</dbReference>
<evidence type="ECO:0000256" key="8">
    <source>
        <dbReference type="ARBA" id="ARBA00023779"/>
    </source>
</evidence>
<evidence type="ECO:0000259" key="10">
    <source>
        <dbReference type="SMART" id="SM00986"/>
    </source>
</evidence>
<keyword evidence="12" id="KW-1185">Reference proteome</keyword>
<dbReference type="AlphaFoldDB" id="A0A7G1KD98"/>
<dbReference type="InterPro" id="IPR005122">
    <property type="entry name" value="Uracil-DNA_glycosylase-like"/>
</dbReference>
<keyword evidence="4" id="KW-0378">Hydrolase</keyword>
<dbReference type="InterPro" id="IPR036895">
    <property type="entry name" value="Uracil-DNA_glycosylase-like_sf"/>
</dbReference>
<dbReference type="GO" id="GO:0046872">
    <property type="term" value="F:metal ion binding"/>
    <property type="evidence" value="ECO:0007669"/>
    <property type="project" value="UniProtKB-KW"/>
</dbReference>
<name>A0A7G1KD98_9NOCA</name>
<evidence type="ECO:0000256" key="3">
    <source>
        <dbReference type="ARBA" id="ARBA00022763"/>
    </source>
</evidence>
<reference evidence="11 12" key="1">
    <citation type="submission" date="2020-08" db="EMBL/GenBank/DDBJ databases">
        <title>Genome Sequencing of Nocardia wallacei strain FMUON74 and assembly.</title>
        <authorList>
            <person name="Toyokawa M."/>
            <person name="Uesaka K."/>
        </authorList>
    </citation>
    <scope>NUCLEOTIDE SEQUENCE [LARGE SCALE GENOMIC DNA]</scope>
    <source>
        <strain evidence="11 12">FMUON74</strain>
    </source>
</reference>
<dbReference type="InterPro" id="IPR051536">
    <property type="entry name" value="UDG_Type-4/5"/>
</dbReference>
<dbReference type="KEGG" id="nwl:NWFMUON74_09890"/>
<evidence type="ECO:0000313" key="11">
    <source>
        <dbReference type="EMBL" id="BCK53217.1"/>
    </source>
</evidence>
<keyword evidence="2" id="KW-0479">Metal-binding</keyword>
<dbReference type="RefSeq" id="WP_187686795.1">
    <property type="nucleotide sequence ID" value="NZ_AP023396.1"/>
</dbReference>
<dbReference type="InterPro" id="IPR044147">
    <property type="entry name" value="UdgB-like"/>
</dbReference>
<feature type="domain" description="Uracil-DNA glycosylase-like" evidence="10">
    <location>
        <begin position="47"/>
        <end position="224"/>
    </location>
</feature>
<evidence type="ECO:0000313" key="12">
    <source>
        <dbReference type="Proteomes" id="UP000516173"/>
    </source>
</evidence>
<evidence type="ECO:0000256" key="7">
    <source>
        <dbReference type="ARBA" id="ARBA00023204"/>
    </source>
</evidence>
<dbReference type="PANTHER" id="PTHR33693">
    <property type="entry name" value="TYPE-5 URACIL-DNA GLYCOSYLASE"/>
    <property type="match status" value="1"/>
</dbReference>
<dbReference type="SUPFAM" id="SSF52141">
    <property type="entry name" value="Uracil-DNA glycosylase-like"/>
    <property type="match status" value="1"/>
</dbReference>
<gene>
    <name evidence="11" type="ORF">NWFMUON74_09890</name>
</gene>